<keyword evidence="1" id="KW-1133">Transmembrane helix</keyword>
<protein>
    <submittedName>
        <fullName evidence="2">Uncharacterized protein</fullName>
    </submittedName>
</protein>
<reference evidence="3" key="1">
    <citation type="submission" date="2019-06" db="EMBL/GenBank/DDBJ databases">
        <title>The Complete Genome of Proteus mirabilis Siphophage Saba.</title>
        <authorList>
            <person name="Nyugen J."/>
            <person name="Harb L."/>
            <person name="Moreland R."/>
            <person name="Liu M."/>
            <person name="Ramsey J."/>
        </authorList>
    </citation>
    <scope>NUCLEOTIDE SEQUENCE [LARGE SCALE GENOMIC DNA]</scope>
</reference>
<evidence type="ECO:0000313" key="3">
    <source>
        <dbReference type="Proteomes" id="UP000322840"/>
    </source>
</evidence>
<dbReference type="EMBL" id="MN062188">
    <property type="protein sequence ID" value="QEG09378.1"/>
    <property type="molecule type" value="Genomic_DNA"/>
</dbReference>
<feature type="transmembrane region" description="Helical" evidence="1">
    <location>
        <begin position="6"/>
        <end position="29"/>
    </location>
</feature>
<keyword evidence="3" id="KW-1185">Reference proteome</keyword>
<name>A0A5B9N5J5_9CAUD</name>
<sequence length="71" mass="7789">MIALTILGWVLLIAGSVLLGLTVAAYFLTKRYSHIYVTINGKTMIFSIKVLVFVALCGIAAGWICFIPWLV</sequence>
<keyword evidence="1" id="KW-0472">Membrane</keyword>
<organism evidence="2 3">
    <name type="scientific">Proteus phage Saba</name>
    <dbReference type="NCBI Taxonomy" id="2596672"/>
    <lineage>
        <taxon>Viruses</taxon>
        <taxon>Duplodnaviria</taxon>
        <taxon>Heunggongvirae</taxon>
        <taxon>Uroviricota</taxon>
        <taxon>Caudoviricetes</taxon>
        <taxon>Casjensviridae</taxon>
        <taxon>Cenphatecvirus</taxon>
        <taxon>Cenphatecvirus saba</taxon>
    </lineage>
</organism>
<feature type="transmembrane region" description="Helical" evidence="1">
    <location>
        <begin position="50"/>
        <end position="70"/>
    </location>
</feature>
<gene>
    <name evidence="2" type="ORF">CPT_Saba_005</name>
</gene>
<evidence type="ECO:0000313" key="2">
    <source>
        <dbReference type="EMBL" id="QEG09378.1"/>
    </source>
</evidence>
<evidence type="ECO:0000256" key="1">
    <source>
        <dbReference type="SAM" id="Phobius"/>
    </source>
</evidence>
<keyword evidence="1" id="KW-0812">Transmembrane</keyword>
<proteinExistence type="predicted"/>
<dbReference type="Proteomes" id="UP000322840">
    <property type="component" value="Segment"/>
</dbReference>
<accession>A0A5B9N5J5</accession>